<name>A0A1E3H629_9HYPH</name>
<reference evidence="3 4" key="1">
    <citation type="submission" date="2016-07" db="EMBL/GenBank/DDBJ databases">
        <title>Draft Genome Sequence of Methylobrevis pamukkalensis PK2.</title>
        <authorList>
            <person name="Vasilenko O.V."/>
            <person name="Doronina N.V."/>
            <person name="Shmareva M.N."/>
            <person name="Tarlachkov S.V."/>
            <person name="Mustakhimov I."/>
            <person name="Trotsenko Y.A."/>
        </authorList>
    </citation>
    <scope>NUCLEOTIDE SEQUENCE [LARGE SCALE GENOMIC DNA]</scope>
    <source>
        <strain evidence="3 4">PK2</strain>
    </source>
</reference>
<keyword evidence="4" id="KW-1185">Reference proteome</keyword>
<dbReference type="Proteomes" id="UP000094622">
    <property type="component" value="Unassembled WGS sequence"/>
</dbReference>
<evidence type="ECO:0000313" key="4">
    <source>
        <dbReference type="Proteomes" id="UP000094622"/>
    </source>
</evidence>
<organism evidence="3 4">
    <name type="scientific">Methylobrevis pamukkalensis</name>
    <dbReference type="NCBI Taxonomy" id="1439726"/>
    <lineage>
        <taxon>Bacteria</taxon>
        <taxon>Pseudomonadati</taxon>
        <taxon>Pseudomonadota</taxon>
        <taxon>Alphaproteobacteria</taxon>
        <taxon>Hyphomicrobiales</taxon>
        <taxon>Pleomorphomonadaceae</taxon>
        <taxon>Methylobrevis</taxon>
    </lineage>
</organism>
<evidence type="ECO:0000256" key="1">
    <source>
        <dbReference type="SAM" id="MobiDB-lite"/>
    </source>
</evidence>
<gene>
    <name evidence="3" type="ORF">A6302_01672</name>
</gene>
<proteinExistence type="predicted"/>
<dbReference type="AlphaFoldDB" id="A0A1E3H629"/>
<evidence type="ECO:0000313" key="3">
    <source>
        <dbReference type="EMBL" id="ODN70971.1"/>
    </source>
</evidence>
<comment type="caution">
    <text evidence="3">The sequence shown here is derived from an EMBL/GenBank/DDBJ whole genome shotgun (WGS) entry which is preliminary data.</text>
</comment>
<evidence type="ECO:0000256" key="2">
    <source>
        <dbReference type="SAM" id="SignalP"/>
    </source>
</evidence>
<dbReference type="RefSeq" id="WP_069306512.1">
    <property type="nucleotide sequence ID" value="NZ_MCRJ01000033.1"/>
</dbReference>
<dbReference type="SUPFAM" id="SSF56935">
    <property type="entry name" value="Porins"/>
    <property type="match status" value="1"/>
</dbReference>
<keyword evidence="2" id="KW-0732">Signal</keyword>
<feature type="chain" id="PRO_5009128949" description="Outer membrane beta-barrel protein" evidence="2">
    <location>
        <begin position="29"/>
        <end position="482"/>
    </location>
</feature>
<feature type="region of interest" description="Disordered" evidence="1">
    <location>
        <begin position="462"/>
        <end position="482"/>
    </location>
</feature>
<dbReference type="Pfam" id="PF10082">
    <property type="entry name" value="BBP2_2"/>
    <property type="match status" value="1"/>
</dbReference>
<feature type="signal peptide" evidence="2">
    <location>
        <begin position="1"/>
        <end position="28"/>
    </location>
</feature>
<evidence type="ECO:0008006" key="5">
    <source>
        <dbReference type="Google" id="ProtNLM"/>
    </source>
</evidence>
<dbReference type="OrthoDB" id="7398962at2"/>
<sequence>MPRHPLRHSLLCGLALCAVAGPAATARAQVAVPDDALTIEAIEEIEDIDGPAPAEVVPAEAAATDPAAAALPDGLRRSLDPPRLNSVARPVQSALAPVRPVPPVVGGGNADEDPWQPLGLRAGNFVLLPTISAGGGYTSNAAGTAGGKGSSILTTSGALLLRSELERHFFEAEFKGSYTDYPDTDIEASPAFSGALRGGIDLTEVDRIDLAAGYALERESLSSEEVPDGATRTPTIEVFSGSAGYTREAGLLALAIKGSVDRSVYGNDAGYSSSDRTNTAYTGSLRVTLDNGAVLRPFLEAGVFRRLYDSDGGTDGFDRSSQGYELKGGLSVVGETLTGEIAAGWGFERLDDDRLDDIDSLIVDGALAWAATELSTITLDLGTSFAPTTLDGASGYVVTSLALGASHALKENVTVTLGAAATREDYIGVSRSVTTYSVSGGLGWKLNRNVELTATAVQSFDEESAGSDSRETRIEAGLTFRQ</sequence>
<protein>
    <recommendedName>
        <fullName evidence="5">Outer membrane beta-barrel protein</fullName>
    </recommendedName>
</protein>
<accession>A0A1E3H629</accession>
<dbReference type="InterPro" id="IPR018759">
    <property type="entry name" value="BBP2_2"/>
</dbReference>
<dbReference type="EMBL" id="MCRJ01000033">
    <property type="protein sequence ID" value="ODN70971.1"/>
    <property type="molecule type" value="Genomic_DNA"/>
</dbReference>